<gene>
    <name evidence="1" type="ORF">GKJPGBOP_01398</name>
</gene>
<name>A0A401VXI1_STREY</name>
<evidence type="ECO:0008006" key="3">
    <source>
        <dbReference type="Google" id="ProtNLM"/>
    </source>
</evidence>
<accession>A0A401VXI1</accession>
<dbReference type="AlphaFoldDB" id="A0A401VXI1"/>
<sequence>MNLSFLDKWRKRPEAGPAVVDDPEGAAMLLAECELLRAQAQTEGVELDDSVHSLEALDQLRPAWRDDPEVVTWLGNDAGCYLGTVLVRTVPGAAWKVWPGGEPVVRLASGREVDVVTAGRDWAANGAPELCQLYAEAAES</sequence>
<proteinExistence type="predicted"/>
<reference evidence="1 2" key="1">
    <citation type="submission" date="2018-11" db="EMBL/GenBank/DDBJ databases">
        <title>Whole genome sequence of Streptomyces paromomycinus NBRC 15454(T).</title>
        <authorList>
            <person name="Komaki H."/>
            <person name="Tamura T."/>
        </authorList>
    </citation>
    <scope>NUCLEOTIDE SEQUENCE [LARGE SCALE GENOMIC DNA]</scope>
    <source>
        <strain evidence="1 2">NBRC 15454</strain>
    </source>
</reference>
<dbReference type="GeneID" id="95620550"/>
<organism evidence="1 2">
    <name type="scientific">Streptomyces paromomycinus</name>
    <name type="common">Streptomyces rimosus subsp. paromomycinus</name>
    <dbReference type="NCBI Taxonomy" id="92743"/>
    <lineage>
        <taxon>Bacteria</taxon>
        <taxon>Bacillati</taxon>
        <taxon>Actinomycetota</taxon>
        <taxon>Actinomycetes</taxon>
        <taxon>Kitasatosporales</taxon>
        <taxon>Streptomycetaceae</taxon>
        <taxon>Streptomyces</taxon>
    </lineage>
</organism>
<dbReference type="RefSeq" id="WP_125044210.1">
    <property type="nucleotide sequence ID" value="NZ_BHZD01000001.1"/>
</dbReference>
<protein>
    <recommendedName>
        <fullName evidence="3">DUF3806 domain-containing protein</fullName>
    </recommendedName>
</protein>
<dbReference type="EMBL" id="BHZD01000001">
    <property type="protein sequence ID" value="GCD41741.1"/>
    <property type="molecule type" value="Genomic_DNA"/>
</dbReference>
<dbReference type="InterPro" id="IPR046245">
    <property type="entry name" value="DUF6278"/>
</dbReference>
<dbReference type="Pfam" id="PF19794">
    <property type="entry name" value="DUF6278"/>
    <property type="match status" value="1"/>
</dbReference>
<keyword evidence="2" id="KW-1185">Reference proteome</keyword>
<dbReference type="Proteomes" id="UP000286746">
    <property type="component" value="Unassembled WGS sequence"/>
</dbReference>
<evidence type="ECO:0000313" key="1">
    <source>
        <dbReference type="EMBL" id="GCD41741.1"/>
    </source>
</evidence>
<comment type="caution">
    <text evidence="1">The sequence shown here is derived from an EMBL/GenBank/DDBJ whole genome shotgun (WGS) entry which is preliminary data.</text>
</comment>
<evidence type="ECO:0000313" key="2">
    <source>
        <dbReference type="Proteomes" id="UP000286746"/>
    </source>
</evidence>